<reference evidence="1" key="2">
    <citation type="journal article" date="2023" name="IMA Fungus">
        <title>Comparative genomic study of the Penicillium genus elucidates a diverse pangenome and 15 lateral gene transfer events.</title>
        <authorList>
            <person name="Petersen C."/>
            <person name="Sorensen T."/>
            <person name="Nielsen M.R."/>
            <person name="Sondergaard T.E."/>
            <person name="Sorensen J.L."/>
            <person name="Fitzpatrick D.A."/>
            <person name="Frisvad J.C."/>
            <person name="Nielsen K.L."/>
        </authorList>
    </citation>
    <scope>NUCLEOTIDE SEQUENCE</scope>
    <source>
        <strain evidence="1">IBT 15544</strain>
    </source>
</reference>
<accession>A0A9W9M695</accession>
<keyword evidence="2" id="KW-1185">Reference proteome</keyword>
<gene>
    <name evidence="1" type="ORF">N7498_009269</name>
</gene>
<evidence type="ECO:0000313" key="2">
    <source>
        <dbReference type="Proteomes" id="UP001150904"/>
    </source>
</evidence>
<sequence length="98" mass="11642">MVDQEALESVLSTPDDDEDKGFVRLVQVGWEPEELDKDEFRERNGADLEEEPLEGCTEHNVGWMNVRYRGVEVLFVYMTDSILWDMYYSRYSEIQKLR</sequence>
<name>A0A9W9M695_9EURO</name>
<reference evidence="1" key="1">
    <citation type="submission" date="2022-12" db="EMBL/GenBank/DDBJ databases">
        <authorList>
            <person name="Petersen C."/>
        </authorList>
    </citation>
    <scope>NUCLEOTIDE SEQUENCE</scope>
    <source>
        <strain evidence="1">IBT 15544</strain>
    </source>
</reference>
<dbReference type="EMBL" id="JAPQKR010000016">
    <property type="protein sequence ID" value="KAJ5190284.1"/>
    <property type="molecule type" value="Genomic_DNA"/>
</dbReference>
<dbReference type="GeneID" id="83183626"/>
<protein>
    <submittedName>
        <fullName evidence="1">ATPase P-type K/Mg/Cd/Cu/Zn/Na/Ca/Na/H-transporter</fullName>
    </submittedName>
</protein>
<dbReference type="RefSeq" id="XP_058303224.1">
    <property type="nucleotide sequence ID" value="XM_058456325.1"/>
</dbReference>
<dbReference type="OrthoDB" id="4424523at2759"/>
<organism evidence="1 2">
    <name type="scientific">Penicillium cinerascens</name>
    <dbReference type="NCBI Taxonomy" id="70096"/>
    <lineage>
        <taxon>Eukaryota</taxon>
        <taxon>Fungi</taxon>
        <taxon>Dikarya</taxon>
        <taxon>Ascomycota</taxon>
        <taxon>Pezizomycotina</taxon>
        <taxon>Eurotiomycetes</taxon>
        <taxon>Eurotiomycetidae</taxon>
        <taxon>Eurotiales</taxon>
        <taxon>Aspergillaceae</taxon>
        <taxon>Penicillium</taxon>
    </lineage>
</organism>
<dbReference type="AlphaFoldDB" id="A0A9W9M695"/>
<evidence type="ECO:0000313" key="1">
    <source>
        <dbReference type="EMBL" id="KAJ5190284.1"/>
    </source>
</evidence>
<dbReference type="Proteomes" id="UP001150904">
    <property type="component" value="Unassembled WGS sequence"/>
</dbReference>
<comment type="caution">
    <text evidence="1">The sequence shown here is derived from an EMBL/GenBank/DDBJ whole genome shotgun (WGS) entry which is preliminary data.</text>
</comment>
<proteinExistence type="predicted"/>